<dbReference type="PROSITE" id="PS50222">
    <property type="entry name" value="EF_HAND_2"/>
    <property type="match status" value="2"/>
</dbReference>
<sequence>MLKYVFLAGAMTIAAPVLAQAAPQAGPNSARASTTGTVAPATPATTTDAAPATPQSTTAAPSTTAQADPAVPQAMGAAPTEQAATGSQVAQVVDSEFPTYDKDSDGKLSQVEFAGWMDALKAKTDPSAKSGTAEAKKWNTAAFAQADTNKSKSVTKEELTGFLSKG</sequence>
<dbReference type="Proteomes" id="UP000321250">
    <property type="component" value="Unassembled WGS sequence"/>
</dbReference>
<reference evidence="4 5" key="1">
    <citation type="journal article" date="2013" name="Antonie Van Leeuwenhoek">
        <title>Sphingomonas ginsenosidivorax sp. nov., with the ability to transform ginsenosides.</title>
        <authorList>
            <person name="Jin X.F."/>
            <person name="Kim J.K."/>
            <person name="Liu Q.M."/>
            <person name="Kang M.S."/>
            <person name="He D."/>
            <person name="Jin F.X."/>
            <person name="Kim S.C."/>
            <person name="Im W.T."/>
        </authorList>
    </citation>
    <scope>NUCLEOTIDE SEQUENCE [LARGE SCALE GENOMIC DNA]</scope>
    <source>
        <strain evidence="4 5">KHI67</strain>
    </source>
</reference>
<dbReference type="AlphaFoldDB" id="A0A5C6UIF7"/>
<evidence type="ECO:0000259" key="3">
    <source>
        <dbReference type="PROSITE" id="PS50222"/>
    </source>
</evidence>
<proteinExistence type="predicted"/>
<feature type="domain" description="EF-hand" evidence="3">
    <location>
        <begin position="88"/>
        <end position="123"/>
    </location>
</feature>
<dbReference type="GO" id="GO:0005509">
    <property type="term" value="F:calcium ion binding"/>
    <property type="evidence" value="ECO:0007669"/>
    <property type="project" value="InterPro"/>
</dbReference>
<dbReference type="PROSITE" id="PS00018">
    <property type="entry name" value="EF_HAND_1"/>
    <property type="match status" value="2"/>
</dbReference>
<gene>
    <name evidence="4" type="ORF">FSB78_17715</name>
</gene>
<evidence type="ECO:0000313" key="4">
    <source>
        <dbReference type="EMBL" id="TXC72583.1"/>
    </source>
</evidence>
<dbReference type="RefSeq" id="WP_147083855.1">
    <property type="nucleotide sequence ID" value="NZ_VOQR01000001.1"/>
</dbReference>
<dbReference type="InterPro" id="IPR011992">
    <property type="entry name" value="EF-hand-dom_pair"/>
</dbReference>
<dbReference type="EMBL" id="VOQR01000001">
    <property type="protein sequence ID" value="TXC72583.1"/>
    <property type="molecule type" value="Genomic_DNA"/>
</dbReference>
<keyword evidence="2" id="KW-0732">Signal</keyword>
<feature type="compositionally biased region" description="Low complexity" evidence="1">
    <location>
        <begin position="32"/>
        <end position="70"/>
    </location>
</feature>
<feature type="chain" id="PRO_5023132558" evidence="2">
    <location>
        <begin position="22"/>
        <end position="166"/>
    </location>
</feature>
<protein>
    <submittedName>
        <fullName evidence="4">EF-hand domain-containing protein</fullName>
    </submittedName>
</protein>
<evidence type="ECO:0000313" key="5">
    <source>
        <dbReference type="Proteomes" id="UP000321250"/>
    </source>
</evidence>
<evidence type="ECO:0000256" key="2">
    <source>
        <dbReference type="SAM" id="SignalP"/>
    </source>
</evidence>
<dbReference type="OrthoDB" id="7450668at2"/>
<dbReference type="InterPro" id="IPR002048">
    <property type="entry name" value="EF_hand_dom"/>
</dbReference>
<dbReference type="InterPro" id="IPR018247">
    <property type="entry name" value="EF_Hand_1_Ca_BS"/>
</dbReference>
<organism evidence="4 5">
    <name type="scientific">Sphingomonas ginsenosidivorax</name>
    <dbReference type="NCBI Taxonomy" id="862135"/>
    <lineage>
        <taxon>Bacteria</taxon>
        <taxon>Pseudomonadati</taxon>
        <taxon>Pseudomonadota</taxon>
        <taxon>Alphaproteobacteria</taxon>
        <taxon>Sphingomonadales</taxon>
        <taxon>Sphingomonadaceae</taxon>
        <taxon>Sphingomonas</taxon>
    </lineage>
</organism>
<evidence type="ECO:0000256" key="1">
    <source>
        <dbReference type="SAM" id="MobiDB-lite"/>
    </source>
</evidence>
<feature type="domain" description="EF-hand" evidence="3">
    <location>
        <begin position="134"/>
        <end position="166"/>
    </location>
</feature>
<dbReference type="SUPFAM" id="SSF47473">
    <property type="entry name" value="EF-hand"/>
    <property type="match status" value="1"/>
</dbReference>
<feature type="region of interest" description="Disordered" evidence="1">
    <location>
        <begin position="25"/>
        <end position="87"/>
    </location>
</feature>
<comment type="caution">
    <text evidence="4">The sequence shown here is derived from an EMBL/GenBank/DDBJ whole genome shotgun (WGS) entry which is preliminary data.</text>
</comment>
<keyword evidence="5" id="KW-1185">Reference proteome</keyword>
<name>A0A5C6UIF7_9SPHN</name>
<accession>A0A5C6UIF7</accession>
<feature type="signal peptide" evidence="2">
    <location>
        <begin position="1"/>
        <end position="21"/>
    </location>
</feature>
<dbReference type="Gene3D" id="1.10.238.10">
    <property type="entry name" value="EF-hand"/>
    <property type="match status" value="1"/>
</dbReference>